<dbReference type="EMBL" id="FPJE01000008">
    <property type="protein sequence ID" value="SFW47837.1"/>
    <property type="molecule type" value="Genomic_DNA"/>
</dbReference>
<dbReference type="SUPFAM" id="SSF88723">
    <property type="entry name" value="PIN domain-like"/>
    <property type="match status" value="1"/>
</dbReference>
<dbReference type="Gene3D" id="3.40.50.1010">
    <property type="entry name" value="5'-nuclease"/>
    <property type="match status" value="1"/>
</dbReference>
<gene>
    <name evidence="2" type="ORF">SAMN02927921_01831</name>
</gene>
<protein>
    <submittedName>
        <fullName evidence="2">PIN domain-containing protein</fullName>
    </submittedName>
</protein>
<accession>A0A1K1PK70</accession>
<organism evidence="2 3">
    <name type="scientific">Sinomicrobium oceani</name>
    <dbReference type="NCBI Taxonomy" id="1150368"/>
    <lineage>
        <taxon>Bacteria</taxon>
        <taxon>Pseudomonadati</taxon>
        <taxon>Bacteroidota</taxon>
        <taxon>Flavobacteriia</taxon>
        <taxon>Flavobacteriales</taxon>
        <taxon>Flavobacteriaceae</taxon>
        <taxon>Sinomicrobium</taxon>
    </lineage>
</organism>
<dbReference type="InterPro" id="IPR029060">
    <property type="entry name" value="PIN-like_dom_sf"/>
</dbReference>
<dbReference type="AlphaFoldDB" id="A0A1K1PK70"/>
<reference evidence="2 3" key="1">
    <citation type="submission" date="2016-11" db="EMBL/GenBank/DDBJ databases">
        <authorList>
            <person name="Jaros S."/>
            <person name="Januszkiewicz K."/>
            <person name="Wedrychowicz H."/>
        </authorList>
    </citation>
    <scope>NUCLEOTIDE SEQUENCE [LARGE SCALE GENOMIC DNA]</scope>
    <source>
        <strain evidence="2 3">CGMCC 1.12145</strain>
    </source>
</reference>
<dbReference type="InterPro" id="IPR002716">
    <property type="entry name" value="PIN_dom"/>
</dbReference>
<dbReference type="STRING" id="1150368.SAMN02927921_01831"/>
<feature type="domain" description="PIN" evidence="1">
    <location>
        <begin position="2"/>
        <end position="116"/>
    </location>
</feature>
<keyword evidence="3" id="KW-1185">Reference proteome</keyword>
<evidence type="ECO:0000313" key="3">
    <source>
        <dbReference type="Proteomes" id="UP000182248"/>
    </source>
</evidence>
<dbReference type="RefSeq" id="WP_072317061.1">
    <property type="nucleotide sequence ID" value="NZ_FPJE01000008.1"/>
</dbReference>
<dbReference type="Pfam" id="PF13470">
    <property type="entry name" value="PIN_3"/>
    <property type="match status" value="1"/>
</dbReference>
<sequence length="142" mass="16183">MKVFVDANILVSVLNREYPLFTYTSRLLSLADRREFALCTSPVCLAIAFYFAEKKSGTRLAKKKIRLLISRMHIAKTDRNAVMLAAGNKAVEDFEDGLEYYTALHAECQCIVTENVQDFYFASIRVLDTRSFLEHYVLNAGL</sequence>
<dbReference type="OrthoDB" id="1148871at2"/>
<dbReference type="Proteomes" id="UP000182248">
    <property type="component" value="Unassembled WGS sequence"/>
</dbReference>
<evidence type="ECO:0000259" key="1">
    <source>
        <dbReference type="Pfam" id="PF13470"/>
    </source>
</evidence>
<name>A0A1K1PK70_9FLAO</name>
<proteinExistence type="predicted"/>
<evidence type="ECO:0000313" key="2">
    <source>
        <dbReference type="EMBL" id="SFW47837.1"/>
    </source>
</evidence>